<proteinExistence type="predicted"/>
<dbReference type="GO" id="GO:0032259">
    <property type="term" value="P:methylation"/>
    <property type="evidence" value="ECO:0007669"/>
    <property type="project" value="UniProtKB-KW"/>
</dbReference>
<protein>
    <submittedName>
        <fullName evidence="3">Methyltransferase family protein</fullName>
    </submittedName>
</protein>
<feature type="compositionally biased region" description="Polar residues" evidence="1">
    <location>
        <begin position="19"/>
        <end position="45"/>
    </location>
</feature>
<gene>
    <name evidence="3" type="ORF">C453_12431</name>
</gene>
<feature type="region of interest" description="Disordered" evidence="1">
    <location>
        <begin position="1"/>
        <end position="46"/>
    </location>
</feature>
<comment type="caution">
    <text evidence="3">The sequence shown here is derived from an EMBL/GenBank/DDBJ whole genome shotgun (WGS) entry which is preliminary data.</text>
</comment>
<reference evidence="3 4" key="1">
    <citation type="journal article" date="2014" name="PLoS Genet.">
        <title>Phylogenetically driven sequencing of extremely halophilic archaea reveals strategies for static and dynamic osmo-response.</title>
        <authorList>
            <person name="Becker E.A."/>
            <person name="Seitzer P.M."/>
            <person name="Tritt A."/>
            <person name="Larsen D."/>
            <person name="Krusor M."/>
            <person name="Yao A.I."/>
            <person name="Wu D."/>
            <person name="Madern D."/>
            <person name="Eisen J.A."/>
            <person name="Darling A.E."/>
            <person name="Facciotti M.T."/>
        </authorList>
    </citation>
    <scope>NUCLEOTIDE SEQUENCE [LARGE SCALE GENOMIC DNA]</scope>
    <source>
        <strain evidence="3 4">ATCC BAA-1513</strain>
    </source>
</reference>
<dbReference type="AlphaFoldDB" id="M0HLZ8"/>
<accession>M0HLZ8</accession>
<evidence type="ECO:0000313" key="4">
    <source>
        <dbReference type="Proteomes" id="UP000011612"/>
    </source>
</evidence>
<dbReference type="STRING" id="1230453.C453_12431"/>
<evidence type="ECO:0000259" key="2">
    <source>
        <dbReference type="Pfam" id="PF08241"/>
    </source>
</evidence>
<keyword evidence="3" id="KW-0808">Transferase</keyword>
<dbReference type="InterPro" id="IPR013216">
    <property type="entry name" value="Methyltransf_11"/>
</dbReference>
<dbReference type="Proteomes" id="UP000011612">
    <property type="component" value="Unassembled WGS sequence"/>
</dbReference>
<dbReference type="InterPro" id="IPR029063">
    <property type="entry name" value="SAM-dependent_MTases_sf"/>
</dbReference>
<sequence>MTRSNSRADDSSQRDVAGRTQTDVTGRTQIDVTGRTQTDSNSPASSAVEARLVRFVDQPPATPNVQYLRDEERVRALDLLGHRDRVLDVASESGVTAGIDANEVARVDFASAASDTAQDVLGDTVSDYTLASYDDPQLPFDDDSFDAVVCIGPYDWPFLDIDALTAEIRRVVAPGGRFVFSVPTPRSPYFANGKNRFLTPDETTALVSDGWTVVARDFVFQYPRRLHSAVNRLPAPLQYPFVWGAQLATALLTRTGRSEMASYVVVAADSTA</sequence>
<organism evidence="3 4">
    <name type="scientific">Haloferax elongans ATCC BAA-1513</name>
    <dbReference type="NCBI Taxonomy" id="1230453"/>
    <lineage>
        <taxon>Archaea</taxon>
        <taxon>Methanobacteriati</taxon>
        <taxon>Methanobacteriota</taxon>
        <taxon>Stenosarchaea group</taxon>
        <taxon>Halobacteria</taxon>
        <taxon>Halobacteriales</taxon>
        <taxon>Haloferacaceae</taxon>
        <taxon>Haloferax</taxon>
    </lineage>
</organism>
<keyword evidence="3" id="KW-0489">Methyltransferase</keyword>
<feature type="compositionally biased region" description="Basic and acidic residues" evidence="1">
    <location>
        <begin position="1"/>
        <end position="17"/>
    </location>
</feature>
<name>M0HLZ8_HALEO</name>
<feature type="domain" description="Methyltransferase type 11" evidence="2">
    <location>
        <begin position="88"/>
        <end position="180"/>
    </location>
</feature>
<dbReference type="CDD" id="cd02440">
    <property type="entry name" value="AdoMet_MTases"/>
    <property type="match status" value="1"/>
</dbReference>
<dbReference type="Gene3D" id="3.40.50.150">
    <property type="entry name" value="Vaccinia Virus protein VP39"/>
    <property type="match status" value="1"/>
</dbReference>
<dbReference type="RefSeq" id="WP_008324878.1">
    <property type="nucleotide sequence ID" value="NZ_AOLK01000019.1"/>
</dbReference>
<dbReference type="SUPFAM" id="SSF53335">
    <property type="entry name" value="S-adenosyl-L-methionine-dependent methyltransferases"/>
    <property type="match status" value="1"/>
</dbReference>
<dbReference type="PATRIC" id="fig|1230453.4.peg.2458"/>
<evidence type="ECO:0000313" key="3">
    <source>
        <dbReference type="EMBL" id="ELZ84823.1"/>
    </source>
</evidence>
<dbReference type="EMBL" id="AOLK01000019">
    <property type="protein sequence ID" value="ELZ84823.1"/>
    <property type="molecule type" value="Genomic_DNA"/>
</dbReference>
<dbReference type="GO" id="GO:0008757">
    <property type="term" value="F:S-adenosylmethionine-dependent methyltransferase activity"/>
    <property type="evidence" value="ECO:0007669"/>
    <property type="project" value="InterPro"/>
</dbReference>
<dbReference type="Pfam" id="PF08241">
    <property type="entry name" value="Methyltransf_11"/>
    <property type="match status" value="1"/>
</dbReference>
<evidence type="ECO:0000256" key="1">
    <source>
        <dbReference type="SAM" id="MobiDB-lite"/>
    </source>
</evidence>
<keyword evidence="4" id="KW-1185">Reference proteome</keyword>